<proteinExistence type="predicted"/>
<dbReference type="RefSeq" id="WP_311885182.1">
    <property type="nucleotide sequence ID" value="NZ_CP119391.1"/>
</dbReference>
<protein>
    <submittedName>
        <fullName evidence="2">Uncharacterized protein</fullName>
    </submittedName>
</protein>
<organism evidence="2 3">
    <name type="scientific">Halomonas piscis</name>
    <dbReference type="NCBI Taxonomy" id="3031727"/>
    <lineage>
        <taxon>Bacteria</taxon>
        <taxon>Pseudomonadati</taxon>
        <taxon>Pseudomonadota</taxon>
        <taxon>Gammaproteobacteria</taxon>
        <taxon>Oceanospirillales</taxon>
        <taxon>Halomonadaceae</taxon>
        <taxon>Halomonas</taxon>
    </lineage>
</organism>
<sequence>MQFNETYYLAQNQDVATEVEEGLLSAEEHWLEYGANEGRNPNEVFNTSEYLEANPDVAESDMNPLTHFLEYGAAEGRAPNAAYADVAEGFDEDEYLAANEDVANAIDAGDFENGYQHWVMYGQFEDDRPEATVNGTPVSEVIDAGAGTPSDLTEPLSLEEARAAKDADNLPAEYTLQDSVANMETAARDLYDDAESIIVVGSVDELTDGGELVDIAGAADTTYQIEDTLANIVAADDSLVDNAEEGYVLTDDTEGLIFEDAKADSEEVVVLAGAKNSDDYSYTLQDTVENLKNAEDGVVEGAESVDITDYEEGDLGGEVTVAEAILIQKADIDVDYTVKDTAENILAAQDELEGVEFTVSDDGIIEDVSVEDAEFLQNAENARDIDYSISGTVDELTSDSGNLLSVVTGAKESTIVDSMANIAGASAGVINAVNNYTIFDSLENLAAGESSLVQDAEELQLTDGEGEEIAEDGFDLGTLSVAEAAIVQKAVSDGNVPKDAGGSDVTYQLDIQDSYEALTTEASDNDDLLGEDLSDVLGQGDVTLVNDTVDGNGGTGMGTDNPQPNEANENGETRDSDMDLDKIGKSDQSSVVPADVVSDFSGLTVESDWNQGYANYTNADGETTFTIANVASQVKDAEDNFDVFKAGITVNDTVNDTVSFDDPLKLNLSGNAEDSFYSVKTPATVFDITAEEGNSGVVSLDSTTTNVGDEVASITVKGAGDLSFQDLAFSNLSTLDASKSEGDISFGNIDKTTNGDFSGDDGANLKVADDFTATTGSGNDTIDLTNVGTGGLNGEVAVSTGAGNDEITANVGLIESNEGSKSLELSGGKGNDSFVLSGSNSDSETVTITDFFRGDNTLTLEGVEGALKLGENLGEDGVNVAFDDASGNNTTLTVNTDDSGSDANMTIELAGVSGDDLAVEDGNIVIA</sequence>
<dbReference type="Proteomes" id="UP001301869">
    <property type="component" value="Chromosome"/>
</dbReference>
<accession>A0ABY9Z2E2</accession>
<feature type="compositionally biased region" description="Basic and acidic residues" evidence="1">
    <location>
        <begin position="571"/>
        <end position="585"/>
    </location>
</feature>
<evidence type="ECO:0000313" key="3">
    <source>
        <dbReference type="Proteomes" id="UP001301869"/>
    </source>
</evidence>
<reference evidence="2 3" key="1">
    <citation type="submission" date="2023-03" db="EMBL/GenBank/DDBJ databases">
        <title>Halomonas sp. nov., isolated from Korean tranditional fermented seafood 'Jeotgal'.</title>
        <authorList>
            <person name="Kim B."/>
            <person name="Shin N.-R."/>
        </authorList>
    </citation>
    <scope>NUCLEOTIDE SEQUENCE [LARGE SCALE GENOMIC DNA]</scope>
    <source>
        <strain evidence="2 3">SG2L-4</strain>
    </source>
</reference>
<feature type="region of interest" description="Disordered" evidence="1">
    <location>
        <begin position="540"/>
        <end position="589"/>
    </location>
</feature>
<evidence type="ECO:0000313" key="2">
    <source>
        <dbReference type="EMBL" id="WNK21202.1"/>
    </source>
</evidence>
<evidence type="ECO:0000256" key="1">
    <source>
        <dbReference type="SAM" id="MobiDB-lite"/>
    </source>
</evidence>
<name>A0ABY9Z2E2_9GAMM</name>
<dbReference type="EMBL" id="CP119391">
    <property type="protein sequence ID" value="WNK21202.1"/>
    <property type="molecule type" value="Genomic_DNA"/>
</dbReference>
<keyword evidence="3" id="KW-1185">Reference proteome</keyword>
<gene>
    <name evidence="2" type="ORF">P1P91_05880</name>
</gene>